<dbReference type="GeneID" id="19238850"/>
<gene>
    <name evidence="13" type="ORF">EPUS_03812</name>
</gene>
<dbReference type="PANTHER" id="PTHR21310">
    <property type="entry name" value="AMINOGLYCOSIDE PHOSPHOTRANSFERASE-RELATED-RELATED"/>
    <property type="match status" value="1"/>
</dbReference>
<comment type="catalytic activity">
    <reaction evidence="11">
        <text>L-seryl-[protein] + ATP = O-phospho-L-seryl-[protein] + ADP + H(+)</text>
        <dbReference type="Rhea" id="RHEA:17989"/>
        <dbReference type="Rhea" id="RHEA-COMP:9863"/>
        <dbReference type="Rhea" id="RHEA-COMP:11604"/>
        <dbReference type="ChEBI" id="CHEBI:15378"/>
        <dbReference type="ChEBI" id="CHEBI:29999"/>
        <dbReference type="ChEBI" id="CHEBI:30616"/>
        <dbReference type="ChEBI" id="CHEBI:83421"/>
        <dbReference type="ChEBI" id="CHEBI:456216"/>
        <dbReference type="EC" id="2.7.11.1"/>
    </reaction>
</comment>
<feature type="domain" description="Protein kinase" evidence="12">
    <location>
        <begin position="1"/>
        <end position="231"/>
    </location>
</feature>
<dbReference type="GO" id="GO:0004674">
    <property type="term" value="F:protein serine/threonine kinase activity"/>
    <property type="evidence" value="ECO:0007669"/>
    <property type="project" value="UniProtKB-EC"/>
</dbReference>
<dbReference type="RefSeq" id="XP_007800310.1">
    <property type="nucleotide sequence ID" value="XM_007802119.1"/>
</dbReference>
<comment type="subunit">
    <text evidence="3">Component of the EKC/KEOPS complex composed of at least BUD32, CGI121, GON7, KAE1 and PCC1; the whole complex dimerizes.</text>
</comment>
<dbReference type="InterPro" id="IPR011009">
    <property type="entry name" value="Kinase-like_dom_sf"/>
</dbReference>
<evidence type="ECO:0000256" key="3">
    <source>
        <dbReference type="ARBA" id="ARBA00011534"/>
    </source>
</evidence>
<dbReference type="GO" id="GO:0005524">
    <property type="term" value="F:ATP binding"/>
    <property type="evidence" value="ECO:0007669"/>
    <property type="project" value="InterPro"/>
</dbReference>
<evidence type="ECO:0000256" key="10">
    <source>
        <dbReference type="ARBA" id="ARBA00047899"/>
    </source>
</evidence>
<evidence type="ECO:0000256" key="2">
    <source>
        <dbReference type="ARBA" id="ARBA00004574"/>
    </source>
</evidence>
<dbReference type="Pfam" id="PF01636">
    <property type="entry name" value="APH"/>
    <property type="match status" value="1"/>
</dbReference>
<dbReference type="PROSITE" id="PS00109">
    <property type="entry name" value="PROTEIN_KINASE_TYR"/>
    <property type="match status" value="1"/>
</dbReference>
<dbReference type="InterPro" id="IPR051678">
    <property type="entry name" value="AGP_Transferase"/>
</dbReference>
<dbReference type="InterPro" id="IPR008266">
    <property type="entry name" value="Tyr_kinase_AS"/>
</dbReference>
<dbReference type="CDD" id="cd05120">
    <property type="entry name" value="APH_ChoK_like"/>
    <property type="match status" value="1"/>
</dbReference>
<protein>
    <recommendedName>
        <fullName evidence="6">EKC/KEOPS complex subunit BUD32</fullName>
        <ecNumber evidence="4">2.7.11.1</ecNumber>
    </recommendedName>
    <alternativeName>
        <fullName evidence="8 9">Atypical Serine/threonine protein kinase BUD32</fullName>
    </alternativeName>
    <alternativeName>
        <fullName evidence="5">EKC/KEOPS complex subunit bud32</fullName>
    </alternativeName>
</protein>
<organism evidence="13 14">
    <name type="scientific">Endocarpon pusillum (strain Z07020 / HMAS-L-300199)</name>
    <name type="common">Lichen-forming fungus</name>
    <dbReference type="NCBI Taxonomy" id="1263415"/>
    <lineage>
        <taxon>Eukaryota</taxon>
        <taxon>Fungi</taxon>
        <taxon>Dikarya</taxon>
        <taxon>Ascomycota</taxon>
        <taxon>Pezizomycotina</taxon>
        <taxon>Eurotiomycetes</taxon>
        <taxon>Chaetothyriomycetidae</taxon>
        <taxon>Verrucariales</taxon>
        <taxon>Verrucariaceae</taxon>
        <taxon>Endocarpon</taxon>
    </lineage>
</organism>
<proteinExistence type="predicted"/>
<dbReference type="InterPro" id="IPR000719">
    <property type="entry name" value="Prot_kinase_dom"/>
</dbReference>
<evidence type="ECO:0000313" key="14">
    <source>
        <dbReference type="Proteomes" id="UP000019373"/>
    </source>
</evidence>
<dbReference type="AlphaFoldDB" id="U1GNW8"/>
<evidence type="ECO:0000256" key="7">
    <source>
        <dbReference type="ARBA" id="ARBA00022895"/>
    </source>
</evidence>
<dbReference type="OMA" id="FIGCIDG"/>
<dbReference type="EC" id="2.7.11.1" evidence="4"/>
<keyword evidence="7" id="KW-0779">Telomere</keyword>
<evidence type="ECO:0000256" key="6">
    <source>
        <dbReference type="ARBA" id="ARBA00019973"/>
    </source>
</evidence>
<evidence type="ECO:0000256" key="1">
    <source>
        <dbReference type="ARBA" id="ARBA00003747"/>
    </source>
</evidence>
<dbReference type="HOGENOM" id="CLU_021768_5_2_1"/>
<keyword evidence="14" id="KW-1185">Reference proteome</keyword>
<dbReference type="Proteomes" id="UP000019373">
    <property type="component" value="Unassembled WGS sequence"/>
</dbReference>
<name>U1GNW8_ENDPU</name>
<evidence type="ECO:0000256" key="11">
    <source>
        <dbReference type="ARBA" id="ARBA00048679"/>
    </source>
</evidence>
<accession>U1GNW8</accession>
<comment type="function">
    <text evidence="1">Component of the EKC/KEOPS complex that is required for the formation of a threonylcarbamoyl group on adenosine at position 37 (t(6)A37) in tRNAs that read codons beginning with adenine. The complex is probably involved in the transfer of the threonylcarbamoyl moiety of threonylcarbamoyl-AMP (TC-AMP) to the N6 group of A37. BUD32 has ATPase activity in the context of the EKC/KEOPS complex and likely plays a supporting role to the catalytic subunit KAE1. The EKC/KEOPS complex also promotes both telomere uncapping and telomere elongation. The complex is required for efficient recruitment of transcriptional coactivators.</text>
</comment>
<comment type="subcellular location">
    <subcellularLocation>
        <location evidence="2">Chromosome</location>
        <location evidence="2">Telomere</location>
    </subcellularLocation>
</comment>
<dbReference type="GO" id="GO:0000781">
    <property type="term" value="C:chromosome, telomeric region"/>
    <property type="evidence" value="ECO:0007669"/>
    <property type="project" value="UniProtKB-SubCell"/>
</dbReference>
<sequence length="231" mass="26314">MPPPTKQVTRDSLLPSMRLAPDASPQIYRLTPTTVAKTGDLVSLSEAAVMRLVRSKTSIPVPQVLDAYIRTEDGSGHGCIIMEYVEGETLDKAWEACTPTQKDGIVKQLKSRLATDGPRTYAGLARSLRERRQNTWIDMVCRFIDALPHNHQIVLTHNDLAPRNILVREGRVVALLDWELAGFYPEHWEYVKTLFWPEWNSSWIKDGIVDRILDPYTLELACLLHARDIIW</sequence>
<dbReference type="SUPFAM" id="SSF56112">
    <property type="entry name" value="Protein kinase-like (PK-like)"/>
    <property type="match status" value="1"/>
</dbReference>
<dbReference type="EMBL" id="KE720909">
    <property type="protein sequence ID" value="ERF73998.1"/>
    <property type="molecule type" value="Genomic_DNA"/>
</dbReference>
<evidence type="ECO:0000256" key="5">
    <source>
        <dbReference type="ARBA" id="ARBA00013948"/>
    </source>
</evidence>
<reference evidence="14" key="1">
    <citation type="journal article" date="2014" name="BMC Genomics">
        <title>Genome characteristics reveal the impact of lichenization on lichen-forming fungus Endocarpon pusillum Hedwig (Verrucariales, Ascomycota).</title>
        <authorList>
            <person name="Wang Y.-Y."/>
            <person name="Liu B."/>
            <person name="Zhang X.-Y."/>
            <person name="Zhou Q.-M."/>
            <person name="Zhang T."/>
            <person name="Li H."/>
            <person name="Yu Y.-F."/>
            <person name="Zhang X.-L."/>
            <person name="Hao X.-Y."/>
            <person name="Wang M."/>
            <person name="Wang L."/>
            <person name="Wei J.-C."/>
        </authorList>
    </citation>
    <scope>NUCLEOTIDE SEQUENCE [LARGE SCALE GENOMIC DNA]</scope>
    <source>
        <strain evidence="14">Z07020 / HMAS-L-300199</strain>
    </source>
</reference>
<evidence type="ECO:0000256" key="9">
    <source>
        <dbReference type="ARBA" id="ARBA00033194"/>
    </source>
</evidence>
<dbReference type="Gene3D" id="1.10.510.10">
    <property type="entry name" value="Transferase(Phosphotransferase) domain 1"/>
    <property type="match status" value="1"/>
</dbReference>
<dbReference type="OrthoDB" id="4176195at2759"/>
<evidence type="ECO:0000259" key="12">
    <source>
        <dbReference type="PROSITE" id="PS50011"/>
    </source>
</evidence>
<dbReference type="PROSITE" id="PS50011">
    <property type="entry name" value="PROTEIN_KINASE_DOM"/>
    <property type="match status" value="1"/>
</dbReference>
<dbReference type="PANTHER" id="PTHR21310:SF58">
    <property type="entry name" value="AMINOGLYCOSIDE PHOSPHOTRANSFERASE DOMAIN-CONTAINING PROTEIN"/>
    <property type="match status" value="1"/>
</dbReference>
<evidence type="ECO:0000256" key="4">
    <source>
        <dbReference type="ARBA" id="ARBA00012513"/>
    </source>
</evidence>
<dbReference type="eggNOG" id="ENOG502SP9R">
    <property type="taxonomic scope" value="Eukaryota"/>
</dbReference>
<dbReference type="InterPro" id="IPR002575">
    <property type="entry name" value="Aminoglycoside_PTrfase"/>
</dbReference>
<keyword evidence="7" id="KW-0158">Chromosome</keyword>
<evidence type="ECO:0000313" key="13">
    <source>
        <dbReference type="EMBL" id="ERF73998.1"/>
    </source>
</evidence>
<comment type="catalytic activity">
    <reaction evidence="10">
        <text>L-threonyl-[protein] + ATP = O-phospho-L-threonyl-[protein] + ADP + H(+)</text>
        <dbReference type="Rhea" id="RHEA:46608"/>
        <dbReference type="Rhea" id="RHEA-COMP:11060"/>
        <dbReference type="Rhea" id="RHEA-COMP:11605"/>
        <dbReference type="ChEBI" id="CHEBI:15378"/>
        <dbReference type="ChEBI" id="CHEBI:30013"/>
        <dbReference type="ChEBI" id="CHEBI:30616"/>
        <dbReference type="ChEBI" id="CHEBI:61977"/>
        <dbReference type="ChEBI" id="CHEBI:456216"/>
        <dbReference type="EC" id="2.7.11.1"/>
    </reaction>
</comment>
<evidence type="ECO:0000256" key="8">
    <source>
        <dbReference type="ARBA" id="ARBA00030980"/>
    </source>
</evidence>